<dbReference type="RefSeq" id="XP_002502126.1">
    <property type="nucleotide sequence ID" value="XM_002502080.1"/>
</dbReference>
<gene>
    <name evidence="2" type="ORF">MICPUN_58581</name>
</gene>
<sequence>MDQQPLQEAVAEPMAAPAEVPAAPVIEPDPPAPPAPEAPAPAPEPPAPEPAAEIPPADPTPDPEPVEETQPAAAPEVAPEPEPPAAPEPVTDEPPAPAAAPEPEPPVVAEVPEAEVPEVPAEAIQTAPDEPEPEGRPRRKRDRGDAGIDAGGRAQSARTGGLLTTASSRQERKALEEEAIYRRERTLDMYHAVESLCFYNAKEIASQMQVVDGALTVRVPHGPTVMRVIVADFLEQLPVHILGLRALSKEQREAWFPGDETHWNLESADQLPGYIRRALTLLETLCEVAASGKHRRLYQRISSDAVNAVQDLAMLSALELASRKKIKRKIGFRGADDEETKRDAAEFLECARTAAQTLKAVCTLYEWRDQYVAAAAATYPPKSDRKPDGAPGSDSLFDAVVNAAFCAVRRATPVPSVGTLRSILDVAPARGMLAGAARLACVDGCAAVLARGGVDRLRPTLRLGLAAVRLAAAAPDDPAPAVALACARALHAGETAFPELTPEQTEAAAVREGLLPVATHGCALLQTLLDLDLEEPTPFSFLDAAAADDGDDGCAALLAAAVGSVLRQTSEQVNAQTEAAAAGWRGEEGVGWVFAGDAEAEAARAEGGGMMAMMEAGGGEEEEAKALNPKADATDGTTDADGANGEGGEEPESPPEKLALPAPVGKGSGALILAAMRSAEALSVDSATQDATMEALAAPLARALALPEDVFKQWWCGGAAAKFVHGDDSDIAAAAAAAAADAGVQDGPAGVPALTQVTVNADPGCRIPYAVREELAKAGTLRVAERALLLHHLLGNLHIHDARTSDEFDRGKFLGLMVEELGGSRGHEEYAGDDGGRLGLAFRNLGALHAHVEKDLPAGTVAEHDVQIVRTLVDEWRCHLPGGGGAAAAASAAAASAAAAAAAAPKPKNDPDDAPISTLA</sequence>
<feature type="compositionally biased region" description="Pro residues" evidence="1">
    <location>
        <begin position="78"/>
        <end position="106"/>
    </location>
</feature>
<proteinExistence type="predicted"/>
<dbReference type="OMA" id="LHIHDAR"/>
<dbReference type="PANTHER" id="PTHR48125:SF12">
    <property type="entry name" value="AT HOOK TRANSCRIPTION FACTOR FAMILY-RELATED"/>
    <property type="match status" value="1"/>
</dbReference>
<dbReference type="AlphaFoldDB" id="C1E688"/>
<name>C1E688_MICCC</name>
<protein>
    <submittedName>
        <fullName evidence="2">Uncharacterized protein</fullName>
    </submittedName>
</protein>
<feature type="region of interest" description="Disordered" evidence="1">
    <location>
        <begin position="1"/>
        <end position="106"/>
    </location>
</feature>
<dbReference type="Proteomes" id="UP000002009">
    <property type="component" value="Chromosome 5"/>
</dbReference>
<evidence type="ECO:0000313" key="2">
    <source>
        <dbReference type="EMBL" id="ACO63384.1"/>
    </source>
</evidence>
<dbReference type="InParanoid" id="C1E688"/>
<feature type="compositionally biased region" description="Low complexity" evidence="1">
    <location>
        <begin position="634"/>
        <end position="643"/>
    </location>
</feature>
<dbReference type="KEGG" id="mis:MICPUN_58581"/>
<feature type="region of interest" description="Disordered" evidence="1">
    <location>
        <begin position="898"/>
        <end position="920"/>
    </location>
</feature>
<feature type="region of interest" description="Disordered" evidence="1">
    <location>
        <begin position="121"/>
        <end position="172"/>
    </location>
</feature>
<evidence type="ECO:0000313" key="3">
    <source>
        <dbReference type="Proteomes" id="UP000002009"/>
    </source>
</evidence>
<dbReference type="PANTHER" id="PTHR48125">
    <property type="entry name" value="LP07818P1"/>
    <property type="match status" value="1"/>
</dbReference>
<dbReference type="OrthoDB" id="10577707at2759"/>
<dbReference type="GeneID" id="8243413"/>
<dbReference type="EMBL" id="CP001326">
    <property type="protein sequence ID" value="ACO63384.1"/>
    <property type="molecule type" value="Genomic_DNA"/>
</dbReference>
<keyword evidence="3" id="KW-1185">Reference proteome</keyword>
<organism evidence="2 3">
    <name type="scientific">Micromonas commoda (strain RCC299 / NOUM17 / CCMP2709)</name>
    <name type="common">Picoplanktonic green alga</name>
    <dbReference type="NCBI Taxonomy" id="296587"/>
    <lineage>
        <taxon>Eukaryota</taxon>
        <taxon>Viridiplantae</taxon>
        <taxon>Chlorophyta</taxon>
        <taxon>Mamiellophyceae</taxon>
        <taxon>Mamiellales</taxon>
        <taxon>Mamiellaceae</taxon>
        <taxon>Micromonas</taxon>
    </lineage>
</organism>
<feature type="region of interest" description="Disordered" evidence="1">
    <location>
        <begin position="618"/>
        <end position="657"/>
    </location>
</feature>
<feature type="compositionally biased region" description="Pro residues" evidence="1">
    <location>
        <begin position="27"/>
        <end position="49"/>
    </location>
</feature>
<accession>C1E688</accession>
<feature type="compositionally biased region" description="Low complexity" evidence="1">
    <location>
        <begin position="8"/>
        <end position="26"/>
    </location>
</feature>
<feature type="compositionally biased region" description="Low complexity" evidence="1">
    <location>
        <begin position="68"/>
        <end position="77"/>
    </location>
</feature>
<reference evidence="2 3" key="1">
    <citation type="journal article" date="2009" name="Science">
        <title>Green evolution and dynamic adaptations revealed by genomes of the marine picoeukaryotes Micromonas.</title>
        <authorList>
            <person name="Worden A.Z."/>
            <person name="Lee J.H."/>
            <person name="Mock T."/>
            <person name="Rouze P."/>
            <person name="Simmons M.P."/>
            <person name="Aerts A.L."/>
            <person name="Allen A.E."/>
            <person name="Cuvelier M.L."/>
            <person name="Derelle E."/>
            <person name="Everett M.V."/>
            <person name="Foulon E."/>
            <person name="Grimwood J."/>
            <person name="Gundlach H."/>
            <person name="Henrissat B."/>
            <person name="Napoli C."/>
            <person name="McDonald S.M."/>
            <person name="Parker M.S."/>
            <person name="Rombauts S."/>
            <person name="Salamov A."/>
            <person name="Von Dassow P."/>
            <person name="Badger J.H."/>
            <person name="Coutinho P.M."/>
            <person name="Demir E."/>
            <person name="Dubchak I."/>
            <person name="Gentemann C."/>
            <person name="Eikrem W."/>
            <person name="Gready J.E."/>
            <person name="John U."/>
            <person name="Lanier W."/>
            <person name="Lindquist E.A."/>
            <person name="Lucas S."/>
            <person name="Mayer K.F."/>
            <person name="Moreau H."/>
            <person name="Not F."/>
            <person name="Otillar R."/>
            <person name="Panaud O."/>
            <person name="Pangilinan J."/>
            <person name="Paulsen I."/>
            <person name="Piegu B."/>
            <person name="Poliakov A."/>
            <person name="Robbens S."/>
            <person name="Schmutz J."/>
            <person name="Toulza E."/>
            <person name="Wyss T."/>
            <person name="Zelensky A."/>
            <person name="Zhou K."/>
            <person name="Armbrust E.V."/>
            <person name="Bhattacharya D."/>
            <person name="Goodenough U.W."/>
            <person name="Van de Peer Y."/>
            <person name="Grigoriev I.V."/>
        </authorList>
    </citation>
    <scope>NUCLEOTIDE SEQUENCE [LARGE SCALE GENOMIC DNA]</scope>
    <source>
        <strain evidence="3">RCC299 / NOUM17</strain>
    </source>
</reference>
<feature type="compositionally biased region" description="Polar residues" evidence="1">
    <location>
        <begin position="156"/>
        <end position="168"/>
    </location>
</feature>
<dbReference type="eggNOG" id="KOG0613">
    <property type="taxonomic scope" value="Eukaryota"/>
</dbReference>
<evidence type="ECO:0000256" key="1">
    <source>
        <dbReference type="SAM" id="MobiDB-lite"/>
    </source>
</evidence>